<dbReference type="EMBL" id="CP087714">
    <property type="protein sequence ID" value="XAT64418.1"/>
    <property type="molecule type" value="Genomic_DNA"/>
</dbReference>
<dbReference type="InterPro" id="IPR009482">
    <property type="entry name" value="DUF1102"/>
</dbReference>
<feature type="region of interest" description="Disordered" evidence="1">
    <location>
        <begin position="173"/>
        <end position="202"/>
    </location>
</feature>
<dbReference type="PANTHER" id="PTHR47824">
    <property type="entry name" value="UBIQUITIN-LIKE DOMAIN-CONTAINING PROTEIN"/>
    <property type="match status" value="1"/>
</dbReference>
<dbReference type="Pfam" id="PF00362">
    <property type="entry name" value="Integrin_beta"/>
    <property type="match status" value="1"/>
</dbReference>
<dbReference type="Gene3D" id="3.40.50.410">
    <property type="entry name" value="von Willebrand factor, type A domain"/>
    <property type="match status" value="1"/>
</dbReference>
<dbReference type="CDD" id="cd00198">
    <property type="entry name" value="vWFA"/>
    <property type="match status" value="1"/>
</dbReference>
<keyword evidence="4" id="KW-1185">Reference proteome</keyword>
<evidence type="ECO:0000259" key="2">
    <source>
        <dbReference type="PROSITE" id="PS50234"/>
    </source>
</evidence>
<dbReference type="InterPro" id="IPR002035">
    <property type="entry name" value="VWF_A"/>
</dbReference>
<dbReference type="GeneID" id="90448686"/>
<organism evidence="3 4">
    <name type="scientific">Geoglobus acetivorans</name>
    <dbReference type="NCBI Taxonomy" id="565033"/>
    <lineage>
        <taxon>Archaea</taxon>
        <taxon>Methanobacteriati</taxon>
        <taxon>Methanobacteriota</taxon>
        <taxon>Archaeoglobi</taxon>
        <taxon>Archaeoglobales</taxon>
        <taxon>Archaeoglobaceae</taxon>
        <taxon>Geoglobus</taxon>
    </lineage>
</organism>
<dbReference type="Proteomes" id="UP001492541">
    <property type="component" value="Chromosome"/>
</dbReference>
<dbReference type="SUPFAM" id="SSF53300">
    <property type="entry name" value="vWA-like"/>
    <property type="match status" value="1"/>
</dbReference>
<name>A0ABZ3H4C7_GEOAI</name>
<accession>A0ABZ3H4C7</accession>
<dbReference type="SMART" id="SM00327">
    <property type="entry name" value="VWA"/>
    <property type="match status" value="1"/>
</dbReference>
<dbReference type="PROSITE" id="PS50234">
    <property type="entry name" value="VWFA"/>
    <property type="match status" value="1"/>
</dbReference>
<dbReference type="Pfam" id="PF06510">
    <property type="entry name" value="DUF1102"/>
    <property type="match status" value="1"/>
</dbReference>
<feature type="domain" description="VWFA" evidence="2">
    <location>
        <begin position="218"/>
        <end position="447"/>
    </location>
</feature>
<feature type="compositionally biased region" description="Pro residues" evidence="1">
    <location>
        <begin position="180"/>
        <end position="200"/>
    </location>
</feature>
<dbReference type="InterPro" id="IPR002369">
    <property type="entry name" value="Integrin_bsu_VWA"/>
</dbReference>
<sequence length="522" mass="57995">MPQSNPKRIWTFTGLLVMLLIASAYVIGITATFTEYTATRNYSIAVVSDDQELIDLKPLQPYAYIGQDGKLYIDFSTNNPEWDEGKGEGLSPDSKYAFDRVFEISNNLWDGVCINVTVTSEPEEIKTYLEDYLNASQKTVLQILPGERKEIGLLIESKELGSIDGRLRIHAEPCNGVVPTPTPSPSPTPEETPTPTPTPVPQNFEWRVELPERAPKGDIVFMFDVTGSMLEELNQAKVSAIDLMSDIRLLIQDSRFGVASLADYPRLYLYSENYGYGWPYGKNYGAPGDYPWRMDSDLTYDINAAAGAINDLEIKNGLDEPEPYAYAIHKAMSEMSWRDDARKILVILGDAPPHNMPNGLSVFENNYGGDPGDDWLMNTSDDVDYVNTVNSANDFGLTIISIYAGRDDEFSDDARTNFMYMADMTDGAYAELQGDLSALPTIIENKIKEVAEQPIGNLTLRASAPPGWIVTWTPDKYTNVAWGSQVTFSIQITPPEPHAPQTITIELLADDIVIDTIDILVS</sequence>
<evidence type="ECO:0000313" key="4">
    <source>
        <dbReference type="Proteomes" id="UP001492541"/>
    </source>
</evidence>
<dbReference type="RefSeq" id="WP_193805943.1">
    <property type="nucleotide sequence ID" value="NZ_CP087714.1"/>
</dbReference>
<dbReference type="PANTHER" id="PTHR47824:SF3">
    <property type="entry name" value="UBIQUITIN-LIKE DOMAIN-CONTAINING PROTEIN"/>
    <property type="match status" value="1"/>
</dbReference>
<gene>
    <name evidence="3" type="ORF">LPQ35_03335</name>
</gene>
<evidence type="ECO:0000313" key="3">
    <source>
        <dbReference type="EMBL" id="XAT64418.1"/>
    </source>
</evidence>
<reference evidence="3 4" key="1">
    <citation type="submission" date="2021-11" db="EMBL/GenBank/DDBJ databases">
        <title>Whole genome of Geoglobus acetivorans.</title>
        <authorList>
            <person name="Liu D."/>
        </authorList>
    </citation>
    <scope>NUCLEOTIDE SEQUENCE [LARGE SCALE GENOMIC DNA]</scope>
    <source>
        <strain evidence="3 4">SBH6</strain>
    </source>
</reference>
<evidence type="ECO:0000256" key="1">
    <source>
        <dbReference type="SAM" id="MobiDB-lite"/>
    </source>
</evidence>
<protein>
    <submittedName>
        <fullName evidence="3">DUF1102 domain-containing protein</fullName>
    </submittedName>
</protein>
<dbReference type="InterPro" id="IPR036465">
    <property type="entry name" value="vWFA_dom_sf"/>
</dbReference>
<proteinExistence type="predicted"/>